<sequence>MSQATRRCPTKFEILEAWSEACAHQSRWMATGVHDAAPWLDELLGATSAKDLAWLLDEPDMMDVVLPALSMACMRCHWMMGRLQGNFHVDDQLTVVLTLLFARSSFRAEMIRLIMEQYPDGQGLSDLQLVKLAECVAFIGDALCLERMMARVEVSETLCDAFDLAQRASHEACMALLWSRCGHVACIYMDAKECANMELLCMREDAKRVRNSLSVGSPNLKVTSAPARL</sequence>
<accession>A0ABS8HJR6</accession>
<name>A0ABS8HJR6_9XANT</name>
<comment type="caution">
    <text evidence="1">The sequence shown here is derived from an EMBL/GenBank/DDBJ whole genome shotgun (WGS) entry which is preliminary data.</text>
</comment>
<proteinExistence type="predicted"/>
<evidence type="ECO:0000313" key="1">
    <source>
        <dbReference type="EMBL" id="MCC4622421.1"/>
    </source>
</evidence>
<protein>
    <submittedName>
        <fullName evidence="1">Uncharacterized protein</fullName>
    </submittedName>
</protein>
<reference evidence="1 2" key="1">
    <citation type="submission" date="2021-10" db="EMBL/GenBank/DDBJ databases">
        <title>Genome sequencing of Xanthomonas strains from NCPPB.</title>
        <authorList>
            <person name="Hussein R."/>
            <person name="Harrison J."/>
            <person name="Studholme D.J."/>
            <person name="Vicente J."/>
            <person name="Grant M."/>
        </authorList>
    </citation>
    <scope>NUCLEOTIDE SEQUENCE [LARGE SCALE GENOMIC DNA]</scope>
    <source>
        <strain evidence="1 2">NCPPB 101</strain>
    </source>
</reference>
<gene>
    <name evidence="1" type="ORF">LL965_21040</name>
</gene>
<dbReference type="RefSeq" id="WP_167331395.1">
    <property type="nucleotide sequence ID" value="NZ_CAWLZN010000001.1"/>
</dbReference>
<dbReference type="EMBL" id="JAJGQJ010000092">
    <property type="protein sequence ID" value="MCC4622421.1"/>
    <property type="molecule type" value="Genomic_DNA"/>
</dbReference>
<keyword evidence="2" id="KW-1185">Reference proteome</keyword>
<evidence type="ECO:0000313" key="2">
    <source>
        <dbReference type="Proteomes" id="UP001199206"/>
    </source>
</evidence>
<organism evidence="1 2">
    <name type="scientific">Xanthomonas cassavae CFBP 4642</name>
    <dbReference type="NCBI Taxonomy" id="1219375"/>
    <lineage>
        <taxon>Bacteria</taxon>
        <taxon>Pseudomonadati</taxon>
        <taxon>Pseudomonadota</taxon>
        <taxon>Gammaproteobacteria</taxon>
        <taxon>Lysobacterales</taxon>
        <taxon>Lysobacteraceae</taxon>
        <taxon>Xanthomonas</taxon>
    </lineage>
</organism>
<dbReference type="Proteomes" id="UP001199206">
    <property type="component" value="Unassembled WGS sequence"/>
</dbReference>